<dbReference type="EMBL" id="CM023470">
    <property type="protein sequence ID" value="KAH7981306.1"/>
    <property type="molecule type" value="Genomic_DNA"/>
</dbReference>
<dbReference type="Proteomes" id="UP000821865">
    <property type="component" value="Chromosome 1"/>
</dbReference>
<organism evidence="1 2">
    <name type="scientific">Dermacentor silvarum</name>
    <name type="common">Tick</name>
    <dbReference type="NCBI Taxonomy" id="543639"/>
    <lineage>
        <taxon>Eukaryota</taxon>
        <taxon>Metazoa</taxon>
        <taxon>Ecdysozoa</taxon>
        <taxon>Arthropoda</taxon>
        <taxon>Chelicerata</taxon>
        <taxon>Arachnida</taxon>
        <taxon>Acari</taxon>
        <taxon>Parasitiformes</taxon>
        <taxon>Ixodida</taxon>
        <taxon>Ixodoidea</taxon>
        <taxon>Ixodidae</taxon>
        <taxon>Rhipicephalinae</taxon>
        <taxon>Dermacentor</taxon>
    </lineage>
</organism>
<gene>
    <name evidence="1" type="ORF">HPB49_023063</name>
</gene>
<protein>
    <submittedName>
        <fullName evidence="1">Uncharacterized protein</fullName>
    </submittedName>
</protein>
<sequence>MARQPRRLAGAVRSFSAPFRRSDAGLSEASRIHKHLIKMAAPASRSGGVLVQYVVVRSDLLTELSWPFGAVIAQACHACTAALHFFGNDPNTIAYTENLDGMHKVVLAAPTDSKLLALSQALQAASIDHKLWTEQPENIPTCLATKPYAKADVQSFFKDFKLFK</sequence>
<evidence type="ECO:0000313" key="1">
    <source>
        <dbReference type="EMBL" id="KAH7981306.1"/>
    </source>
</evidence>
<comment type="caution">
    <text evidence="1">The sequence shown here is derived from an EMBL/GenBank/DDBJ whole genome shotgun (WGS) entry which is preliminary data.</text>
</comment>
<accession>A0ACB8E3W5</accession>
<keyword evidence="2" id="KW-1185">Reference proteome</keyword>
<evidence type="ECO:0000313" key="2">
    <source>
        <dbReference type="Proteomes" id="UP000821865"/>
    </source>
</evidence>
<reference evidence="1" key="1">
    <citation type="submission" date="2020-05" db="EMBL/GenBank/DDBJ databases">
        <title>Large-scale comparative analyses of tick genomes elucidate their genetic diversity and vector capacities.</title>
        <authorList>
            <person name="Jia N."/>
            <person name="Wang J."/>
            <person name="Shi W."/>
            <person name="Du L."/>
            <person name="Sun Y."/>
            <person name="Zhan W."/>
            <person name="Jiang J."/>
            <person name="Wang Q."/>
            <person name="Zhang B."/>
            <person name="Ji P."/>
            <person name="Sakyi L.B."/>
            <person name="Cui X."/>
            <person name="Yuan T."/>
            <person name="Jiang B."/>
            <person name="Yang W."/>
            <person name="Lam T.T.-Y."/>
            <person name="Chang Q."/>
            <person name="Ding S."/>
            <person name="Wang X."/>
            <person name="Zhu J."/>
            <person name="Ruan X."/>
            <person name="Zhao L."/>
            <person name="Wei J."/>
            <person name="Que T."/>
            <person name="Du C."/>
            <person name="Cheng J."/>
            <person name="Dai P."/>
            <person name="Han X."/>
            <person name="Huang E."/>
            <person name="Gao Y."/>
            <person name="Liu J."/>
            <person name="Shao H."/>
            <person name="Ye R."/>
            <person name="Li L."/>
            <person name="Wei W."/>
            <person name="Wang X."/>
            <person name="Wang C."/>
            <person name="Yang T."/>
            <person name="Huo Q."/>
            <person name="Li W."/>
            <person name="Guo W."/>
            <person name="Chen H."/>
            <person name="Zhou L."/>
            <person name="Ni X."/>
            <person name="Tian J."/>
            <person name="Zhou Y."/>
            <person name="Sheng Y."/>
            <person name="Liu T."/>
            <person name="Pan Y."/>
            <person name="Xia L."/>
            <person name="Li J."/>
            <person name="Zhao F."/>
            <person name="Cao W."/>
        </authorList>
    </citation>
    <scope>NUCLEOTIDE SEQUENCE</scope>
    <source>
        <strain evidence="1">Dsil-2018</strain>
    </source>
</reference>
<name>A0ACB8E3W5_DERSI</name>
<proteinExistence type="predicted"/>